<organism evidence="2 3">
    <name type="scientific">Ustilaginoidea virens</name>
    <name type="common">Rice false smut fungus</name>
    <name type="synonym">Villosiclava virens</name>
    <dbReference type="NCBI Taxonomy" id="1159556"/>
    <lineage>
        <taxon>Eukaryota</taxon>
        <taxon>Fungi</taxon>
        <taxon>Dikarya</taxon>
        <taxon>Ascomycota</taxon>
        <taxon>Pezizomycotina</taxon>
        <taxon>Sordariomycetes</taxon>
        <taxon>Hypocreomycetidae</taxon>
        <taxon>Hypocreales</taxon>
        <taxon>Clavicipitaceae</taxon>
        <taxon>Ustilaginoidea</taxon>
    </lineage>
</organism>
<keyword evidence="3" id="KW-1185">Reference proteome</keyword>
<accession>A0A8E5HPP3</accession>
<dbReference type="OrthoDB" id="5088201at2759"/>
<proteinExistence type="predicted"/>
<dbReference type="Proteomes" id="UP000027002">
    <property type="component" value="Chromosome 3"/>
</dbReference>
<dbReference type="Gene3D" id="3.40.250.10">
    <property type="entry name" value="Rhodanese-like domain"/>
    <property type="match status" value="1"/>
</dbReference>
<dbReference type="GeneID" id="66064172"/>
<dbReference type="AlphaFoldDB" id="A0A8E5HPP3"/>
<evidence type="ECO:0000256" key="1">
    <source>
        <dbReference type="SAM" id="MobiDB-lite"/>
    </source>
</evidence>
<dbReference type="RefSeq" id="XP_042996826.1">
    <property type="nucleotide sequence ID" value="XM_043140892.1"/>
</dbReference>
<feature type="region of interest" description="Disordered" evidence="1">
    <location>
        <begin position="203"/>
        <end position="229"/>
    </location>
</feature>
<sequence length="229" mass="25144">MATATQSQAPSPWPKPRAITNKSVLDHSDLSEGKGTNSINVFGHYAYQQMGYMTAEELHALLTSGRSGLVVKVVDCQDKIKMTKKIINAVEFDIKDNVDSYNEPAFKARRDNAQKYQAADLFPTRAEKLPDAVVFVCDMGMARSHITAYWYARHLIRTFNPPVSETTGQLATKTRIYVLEGGLKSVQGLSAEKQNAILVAPTATSTTRQVVPSGPAKTESSVRGVRPKK</sequence>
<dbReference type="KEGG" id="uvi:66064172"/>
<name>A0A8E5HPP3_USTVR</name>
<evidence type="ECO:0000313" key="3">
    <source>
        <dbReference type="Proteomes" id="UP000027002"/>
    </source>
</evidence>
<gene>
    <name evidence="2" type="ORF">UV8b_03394</name>
</gene>
<evidence type="ECO:0000313" key="2">
    <source>
        <dbReference type="EMBL" id="QUC19153.1"/>
    </source>
</evidence>
<protein>
    <submittedName>
        <fullName evidence="2">Uncharacterized protein</fullName>
    </submittedName>
</protein>
<dbReference type="InterPro" id="IPR036873">
    <property type="entry name" value="Rhodanese-like_dom_sf"/>
</dbReference>
<reference evidence="2" key="1">
    <citation type="submission" date="2020-03" db="EMBL/GenBank/DDBJ databases">
        <title>A mixture of massive structural variations and highly conserved coding sequences in Ustilaginoidea virens genome.</title>
        <authorList>
            <person name="Zhang K."/>
            <person name="Zhao Z."/>
            <person name="Zhang Z."/>
            <person name="Li Y."/>
            <person name="Hsiang T."/>
            <person name="Sun W."/>
        </authorList>
    </citation>
    <scope>NUCLEOTIDE SEQUENCE</scope>
    <source>
        <strain evidence="2">UV-8b</strain>
    </source>
</reference>
<dbReference type="EMBL" id="CP072755">
    <property type="protein sequence ID" value="QUC19153.1"/>
    <property type="molecule type" value="Genomic_DNA"/>
</dbReference>
<dbReference type="SUPFAM" id="SSF52821">
    <property type="entry name" value="Rhodanese/Cell cycle control phosphatase"/>
    <property type="match status" value="1"/>
</dbReference>